<dbReference type="GO" id="GO:0008080">
    <property type="term" value="F:N-acetyltransferase activity"/>
    <property type="evidence" value="ECO:0007669"/>
    <property type="project" value="InterPro"/>
</dbReference>
<feature type="domain" description="N-acetyltransferase" evidence="4">
    <location>
        <begin position="14"/>
        <end position="220"/>
    </location>
</feature>
<dbReference type="SUPFAM" id="SSF55729">
    <property type="entry name" value="Acyl-CoA N-acyltransferases (Nat)"/>
    <property type="match status" value="1"/>
</dbReference>
<dbReference type="PANTHER" id="PTHR13256:SF16">
    <property type="entry name" value="ALPHA_BETA-TUBULIN-N-ACETYLTRANSFERASE 9"/>
    <property type="match status" value="1"/>
</dbReference>
<dbReference type="InterPro" id="IPR000182">
    <property type="entry name" value="GNAT_dom"/>
</dbReference>
<sequence>MRHNENTAILTPMVTLVPYDSRHVPRYHEWMSDPKIQEATASEPLSLEEEYENQESWRASHDKLTFILCQPVSADADGSVEESICGDDGNAKIAVSSGKVDAADRMIGDINFFLYPDNEDEDEDARGADSARQQQNKKLCVGEVDIMIAGEYDRRKGLGLAAVTAFLHYIWSNLDAILAEYASDIEDKDNGAGLELKLLMAKIKTTNAGSIALFKRLGFEQEGEVNYFGELKMVLKDFKGIARRFDGYRTAEYCRKAE</sequence>
<evidence type="ECO:0000256" key="2">
    <source>
        <dbReference type="ARBA" id="ARBA00022679"/>
    </source>
</evidence>
<evidence type="ECO:0000313" key="5">
    <source>
        <dbReference type="EMBL" id="PSR90791.1"/>
    </source>
</evidence>
<organism evidence="5 6">
    <name type="scientific">Coniella lustricola</name>
    <dbReference type="NCBI Taxonomy" id="2025994"/>
    <lineage>
        <taxon>Eukaryota</taxon>
        <taxon>Fungi</taxon>
        <taxon>Dikarya</taxon>
        <taxon>Ascomycota</taxon>
        <taxon>Pezizomycotina</taxon>
        <taxon>Sordariomycetes</taxon>
        <taxon>Sordariomycetidae</taxon>
        <taxon>Diaporthales</taxon>
        <taxon>Schizoparmaceae</taxon>
        <taxon>Coniella</taxon>
    </lineage>
</organism>
<dbReference type="Gene3D" id="3.40.630.30">
    <property type="match status" value="1"/>
</dbReference>
<gene>
    <name evidence="5" type="ORF">BD289DRAFT_430258</name>
</gene>
<keyword evidence="2" id="KW-0808">Transferase</keyword>
<keyword evidence="3" id="KW-0012">Acyltransferase</keyword>
<protein>
    <submittedName>
        <fullName evidence="5">GNAT domain-domain-containing protein</fullName>
    </submittedName>
</protein>
<dbReference type="PANTHER" id="PTHR13256">
    <property type="entry name" value="N-ACETYLTRANSFERASE 9"/>
    <property type="match status" value="1"/>
</dbReference>
<evidence type="ECO:0000313" key="6">
    <source>
        <dbReference type="Proteomes" id="UP000241462"/>
    </source>
</evidence>
<dbReference type="OrthoDB" id="5043642at2759"/>
<dbReference type="Proteomes" id="UP000241462">
    <property type="component" value="Unassembled WGS sequence"/>
</dbReference>
<proteinExistence type="inferred from homology"/>
<dbReference type="STRING" id="2025994.A0A2T3AC62"/>
<reference evidence="5 6" key="1">
    <citation type="journal article" date="2018" name="Mycol. Prog.">
        <title>Coniella lustricola, a new species from submerged detritus.</title>
        <authorList>
            <person name="Raudabaugh D.B."/>
            <person name="Iturriaga T."/>
            <person name="Carver A."/>
            <person name="Mondo S."/>
            <person name="Pangilinan J."/>
            <person name="Lipzen A."/>
            <person name="He G."/>
            <person name="Amirebrahimi M."/>
            <person name="Grigoriev I.V."/>
            <person name="Miller A.N."/>
        </authorList>
    </citation>
    <scope>NUCLEOTIDE SEQUENCE [LARGE SCALE GENOMIC DNA]</scope>
    <source>
        <strain evidence="5 6">B22-T-1</strain>
    </source>
</reference>
<dbReference type="InterPro" id="IPR016181">
    <property type="entry name" value="Acyl_CoA_acyltransferase"/>
</dbReference>
<dbReference type="EMBL" id="KZ678415">
    <property type="protein sequence ID" value="PSR90791.1"/>
    <property type="molecule type" value="Genomic_DNA"/>
</dbReference>
<comment type="similarity">
    <text evidence="1">Belongs to the acetyltransferase family. GNAT subfamily.</text>
</comment>
<accession>A0A2T3AC62</accession>
<evidence type="ECO:0000256" key="3">
    <source>
        <dbReference type="ARBA" id="ARBA00023315"/>
    </source>
</evidence>
<name>A0A2T3AC62_9PEZI</name>
<dbReference type="InParanoid" id="A0A2T3AC62"/>
<dbReference type="InterPro" id="IPR039135">
    <property type="entry name" value="NAT9-like"/>
</dbReference>
<evidence type="ECO:0000256" key="1">
    <source>
        <dbReference type="ARBA" id="ARBA00009342"/>
    </source>
</evidence>
<dbReference type="AlphaFoldDB" id="A0A2T3AC62"/>
<evidence type="ECO:0000259" key="4">
    <source>
        <dbReference type="Pfam" id="PF13302"/>
    </source>
</evidence>
<dbReference type="Pfam" id="PF13302">
    <property type="entry name" value="Acetyltransf_3"/>
    <property type="match status" value="1"/>
</dbReference>
<keyword evidence="6" id="KW-1185">Reference proteome</keyword>